<dbReference type="Proteomes" id="UP000295620">
    <property type="component" value="Unassembled WGS sequence"/>
</dbReference>
<feature type="domain" description="SnoaL-like" evidence="1">
    <location>
        <begin position="14"/>
        <end position="110"/>
    </location>
</feature>
<accession>A0A4R6SUM1</accession>
<dbReference type="GO" id="GO:0016853">
    <property type="term" value="F:isomerase activity"/>
    <property type="evidence" value="ECO:0007669"/>
    <property type="project" value="UniProtKB-KW"/>
</dbReference>
<evidence type="ECO:0000259" key="1">
    <source>
        <dbReference type="Pfam" id="PF12680"/>
    </source>
</evidence>
<name>A0A4R6SUM1_9SPHI</name>
<dbReference type="RefSeq" id="WP_133576517.1">
    <property type="nucleotide sequence ID" value="NZ_SNYC01000005.1"/>
</dbReference>
<comment type="caution">
    <text evidence="2">The sequence shown here is derived from an EMBL/GenBank/DDBJ whole genome shotgun (WGS) entry which is preliminary data.</text>
</comment>
<sequence length="120" mass="13609">METTKQLIEKINKLFIDNDMEKFMDYLADDMVWEMYSSTSGHTTLKGKEEIGSMDAGNMPEEMNFRFETVIVEGDIAIANGSSTGTTKDGKPYKGNFCDIYQFKDDKIIKMTSYVIESIG</sequence>
<dbReference type="EMBL" id="SNYC01000005">
    <property type="protein sequence ID" value="TDQ08111.1"/>
    <property type="molecule type" value="Genomic_DNA"/>
</dbReference>
<dbReference type="InterPro" id="IPR032710">
    <property type="entry name" value="NTF2-like_dom_sf"/>
</dbReference>
<dbReference type="InterPro" id="IPR037401">
    <property type="entry name" value="SnoaL-like"/>
</dbReference>
<keyword evidence="3" id="KW-1185">Reference proteome</keyword>
<gene>
    <name evidence="2" type="ORF">ATK78_2613</name>
</gene>
<dbReference type="AlphaFoldDB" id="A0A4R6SUM1"/>
<dbReference type="PANTHER" id="PTHR41252:SF1">
    <property type="entry name" value="BLR2505 PROTEIN"/>
    <property type="match status" value="1"/>
</dbReference>
<dbReference type="PANTHER" id="PTHR41252">
    <property type="entry name" value="BLR2505 PROTEIN"/>
    <property type="match status" value="1"/>
</dbReference>
<keyword evidence="2" id="KW-0413">Isomerase</keyword>
<evidence type="ECO:0000313" key="2">
    <source>
        <dbReference type="EMBL" id="TDQ08111.1"/>
    </source>
</evidence>
<dbReference type="OrthoDB" id="6692273at2"/>
<proteinExistence type="predicted"/>
<dbReference type="Gene3D" id="3.10.450.50">
    <property type="match status" value="1"/>
</dbReference>
<protein>
    <submittedName>
        <fullName evidence="2">Ketosteroid isomerase-like protein</fullName>
    </submittedName>
</protein>
<dbReference type="SUPFAM" id="SSF54427">
    <property type="entry name" value="NTF2-like"/>
    <property type="match status" value="1"/>
</dbReference>
<evidence type="ECO:0000313" key="3">
    <source>
        <dbReference type="Proteomes" id="UP000295620"/>
    </source>
</evidence>
<dbReference type="Pfam" id="PF12680">
    <property type="entry name" value="SnoaL_2"/>
    <property type="match status" value="1"/>
</dbReference>
<organism evidence="2 3">
    <name type="scientific">Pedobacter metabolipauper</name>
    <dbReference type="NCBI Taxonomy" id="425513"/>
    <lineage>
        <taxon>Bacteria</taxon>
        <taxon>Pseudomonadati</taxon>
        <taxon>Bacteroidota</taxon>
        <taxon>Sphingobacteriia</taxon>
        <taxon>Sphingobacteriales</taxon>
        <taxon>Sphingobacteriaceae</taxon>
        <taxon>Pedobacter</taxon>
    </lineage>
</organism>
<reference evidence="2 3" key="1">
    <citation type="submission" date="2019-03" db="EMBL/GenBank/DDBJ databases">
        <title>Genomic Encyclopedia of Archaeal and Bacterial Type Strains, Phase II (KMG-II): from individual species to whole genera.</title>
        <authorList>
            <person name="Goeker M."/>
        </authorList>
    </citation>
    <scope>NUCLEOTIDE SEQUENCE [LARGE SCALE GENOMIC DNA]</scope>
    <source>
        <strain evidence="2 3">DSM 19035</strain>
    </source>
</reference>